<feature type="compositionally biased region" description="Basic and acidic residues" evidence="2">
    <location>
        <begin position="1038"/>
        <end position="1047"/>
    </location>
</feature>
<keyword evidence="3 4" id="KW-0812">Transmembrane</keyword>
<evidence type="ECO:0000256" key="1">
    <source>
        <dbReference type="SAM" id="Coils"/>
    </source>
</evidence>
<feature type="coiled-coil region" evidence="1">
    <location>
        <begin position="1267"/>
        <end position="1305"/>
    </location>
</feature>
<dbReference type="Proteomes" id="UP000028837">
    <property type="component" value="Unassembled WGS sequence"/>
</dbReference>
<sequence>MFASTCEDRPWKRAARRQVLTAGGGAQSQAECLGEERREKLSGTRRRVHENGREKDTRGEVETSRLFVTHASRVRSQDLSFSPSGPSCSRDAPSSHSSLDSESSFLSTFPAQPPSSSSPSWVLTVFLSRMASPLCSPSSLFSAFEDENRELGVSSALSRFVVTASRLRRRLGRSIQKVRGGKTGSDEKNRRRRKRCLREKESLHPLPRSVCRSAADSPRSLLAPLRRSDARRRGVASPEAVASSPVTPAVSSVELEERAIRESLRGRTRRKVSFAISTLLGCCAKCTDSSQTPGESHRFSRGRRNSRGVFFSRSLYFLLAVLTFLGGLAAPDERGRLHADAILLRDSPVSLSSLSFPSFSTIPSVSLPSASTSPASLLSPVRAAPRSSVSSSSSCSSFSSSSSCSSFSSSSSCSSFSSSSSSSSASRVSPHISAGCLSPAFLSVSCSSRMSSETRQGVVPSVSLRRMSGQSLSHFSSLSFDAVASPLTNPSLSLDSFSRVPAKLPLSCSPSPPDSLSSFAASAVSSVPASRATAPAPSGVHLPPRGRLPRSASESVGCTYTSALPRCASRCDTAVFAARSASPEWRSFAIHSREQAGSERSFPLRFHPRNGRRQRRGTATPTALAAAVPSGGEGMRPWLFKRLLRPSHVSREAQPRASAPSPSSLALRYLARLLPGTWTARFSRARFIFSSSRLRGVFLAPLACCLLGVSFLGGGAWLCRRWLSDTQALYKETFAFHAVRLLNRYAPSALDAEEKADAFRRETEELHEEFELDAPEAFGLEQRHKVENAYLDLPALSQNAETRFQIPQFPAPVAAPTPLPRLNENRELIEEIRSLYEDVTKRIPMFSHSVKLDLLHTVLESLLQVSGGTDPAYLIQFTQLLLRHAFDVEPIEVARVFRRILEENKDSSNCVNVLLLADCVVEDLSLRAMLRPPWMVFLHGHSDRSLEAELLSRKEEMYRTFVRLFLKEVFARNLFPVFAASATAAPETDAFPPHEGEEDGEDKRVEELLGSPKLFQTDEERMQLKWLAALAQACDRQADEAEKREEETLFSLPAEDAELRSGEATEDMQAREERTGKDSGNEKEAGETKSPGGASKDARPYEMSLQAAIEKQKSLTTSETAEPSSLLPLGLPEGWQLVALTPRQAARIVAIEIRECEEVLEEEAANRKKAIEDSDGATDGNAELKRLLEVTKDVFLCGAGRLLEVTFTRETDELFRPPLEDTIVQASNFFAESVGSLYRDLERKSQTPEEEAAARAMMATPPTPRELAEEQALKEAKEEKKKEFQQNWKTFLADLTQKKEELKQQLLRVDPHLQRRPVDSRALSTLSADDKVSPEQFTNEMLIAEKAAAAEARAKHLGAVLSMCHAREKPPSAPSSSFSSSSKAKANAAAQAAAFLASRGRSVGWKKSGEGDAESPEEERRVAKIAMQAAMARTQHEEKVNAGYSAEAREAGLPQRHSEKATRTVLALLQELEYRKFAVKQQAARQKNREEGEVDEAEMDKALGGLDELDEMEQPEEAEGEADRSRQAFKQAEREERILQRQRALIEASKMRQTGAAEAARQLTTEVLEDELAEREKQKSRTGASLWSAESESLEVHPRARGGENGSFGAVTGEESEQGRPAHPHLKKGQSMQSYLDQGYTLVFNTPYRADEMLRMKGLKDGLDIGTDIDDKDVGDVEEEDEDDFG</sequence>
<feature type="region of interest" description="Disordered" evidence="2">
    <location>
        <begin position="222"/>
        <end position="248"/>
    </location>
</feature>
<gene>
    <name evidence="4" type="ORF">TGDOM2_211440</name>
</gene>
<protein>
    <submittedName>
        <fullName evidence="4">Putative transmembrane protein</fullName>
    </submittedName>
</protein>
<feature type="region of interest" description="Disordered" evidence="2">
    <location>
        <begin position="1243"/>
        <end position="1264"/>
    </location>
</feature>
<feature type="compositionally biased region" description="Basic and acidic residues" evidence="2">
    <location>
        <begin position="1057"/>
        <end position="1087"/>
    </location>
</feature>
<evidence type="ECO:0000313" key="4">
    <source>
        <dbReference type="EMBL" id="KFG30603.1"/>
    </source>
</evidence>
<feature type="region of interest" description="Disordered" evidence="2">
    <location>
        <begin position="1480"/>
        <end position="1535"/>
    </location>
</feature>
<feature type="compositionally biased region" description="Low complexity" evidence="2">
    <location>
        <begin position="618"/>
        <end position="627"/>
    </location>
</feature>
<feature type="transmembrane region" description="Helical" evidence="3">
    <location>
        <begin position="310"/>
        <end position="330"/>
    </location>
</feature>
<feature type="region of interest" description="Disordered" evidence="2">
    <location>
        <begin position="1662"/>
        <end position="1686"/>
    </location>
</feature>
<feature type="compositionally biased region" description="Polar residues" evidence="2">
    <location>
        <begin position="77"/>
        <end position="87"/>
    </location>
</feature>
<feature type="compositionally biased region" description="Basic and acidic residues" evidence="2">
    <location>
        <begin position="1521"/>
        <end position="1535"/>
    </location>
</feature>
<proteinExistence type="predicted"/>
<keyword evidence="1" id="KW-0175">Coiled coil</keyword>
<feature type="compositionally biased region" description="Acidic residues" evidence="2">
    <location>
        <begin position="1667"/>
        <end position="1686"/>
    </location>
</feature>
<feature type="region of interest" description="Disordered" evidence="2">
    <location>
        <begin position="1569"/>
        <end position="1632"/>
    </location>
</feature>
<feature type="region of interest" description="Disordered" evidence="2">
    <location>
        <begin position="1401"/>
        <end position="1421"/>
    </location>
</feature>
<organism evidence="4 5">
    <name type="scientific">Toxoplasma gondii GAB2-2007-GAL-DOM2</name>
    <dbReference type="NCBI Taxonomy" id="1130820"/>
    <lineage>
        <taxon>Eukaryota</taxon>
        <taxon>Sar</taxon>
        <taxon>Alveolata</taxon>
        <taxon>Apicomplexa</taxon>
        <taxon>Conoidasida</taxon>
        <taxon>Coccidia</taxon>
        <taxon>Eucoccidiorida</taxon>
        <taxon>Eimeriorina</taxon>
        <taxon>Sarcocystidae</taxon>
        <taxon>Toxoplasma</taxon>
    </lineage>
</organism>
<keyword evidence="3" id="KW-1133">Transmembrane helix</keyword>
<feature type="compositionally biased region" description="Acidic residues" evidence="2">
    <location>
        <begin position="1507"/>
        <end position="1520"/>
    </location>
</feature>
<evidence type="ECO:0000313" key="5">
    <source>
        <dbReference type="Proteomes" id="UP000028837"/>
    </source>
</evidence>
<feature type="compositionally biased region" description="Low complexity" evidence="2">
    <location>
        <begin position="89"/>
        <end position="107"/>
    </location>
</feature>
<evidence type="ECO:0000256" key="2">
    <source>
        <dbReference type="SAM" id="MobiDB-lite"/>
    </source>
</evidence>
<feature type="region of interest" description="Disordered" evidence="2">
    <location>
        <begin position="18"/>
        <end position="61"/>
    </location>
</feature>
<feature type="region of interest" description="Disordered" evidence="2">
    <location>
        <begin position="602"/>
        <end position="629"/>
    </location>
</feature>
<keyword evidence="3" id="KW-0472">Membrane</keyword>
<feature type="compositionally biased region" description="Low complexity" evidence="2">
    <location>
        <begin position="235"/>
        <end position="248"/>
    </location>
</feature>
<feature type="region of interest" description="Disordered" evidence="2">
    <location>
        <begin position="1038"/>
        <end position="1098"/>
    </location>
</feature>
<feature type="region of interest" description="Disordered" evidence="2">
    <location>
        <begin position="530"/>
        <end position="553"/>
    </location>
</feature>
<reference evidence="4 5" key="1">
    <citation type="submission" date="2014-02" db="EMBL/GenBank/DDBJ databases">
        <authorList>
            <person name="Sibley D."/>
            <person name="Venepally P."/>
            <person name="Karamycheva S."/>
            <person name="Hadjithomas M."/>
            <person name="Khan A."/>
            <person name="Brunk B."/>
            <person name="Roos D."/>
            <person name="Caler E."/>
            <person name="Lorenzi H."/>
        </authorList>
    </citation>
    <scope>NUCLEOTIDE SEQUENCE [LARGE SCALE GENOMIC DNA]</scope>
    <source>
        <strain evidence="4 5">GAB2-2007-GAL-DOM2</strain>
    </source>
</reference>
<feature type="region of interest" description="Disordered" evidence="2">
    <location>
        <begin position="77"/>
        <end position="117"/>
    </location>
</feature>
<dbReference type="EMBL" id="AHZU02001610">
    <property type="protein sequence ID" value="KFG30603.1"/>
    <property type="molecule type" value="Genomic_DNA"/>
</dbReference>
<evidence type="ECO:0000256" key="3">
    <source>
        <dbReference type="SAM" id="Phobius"/>
    </source>
</evidence>
<feature type="region of interest" description="Disordered" evidence="2">
    <location>
        <begin position="173"/>
        <end position="195"/>
    </location>
</feature>
<feature type="region of interest" description="Disordered" evidence="2">
    <location>
        <begin position="387"/>
        <end position="409"/>
    </location>
</feature>
<dbReference type="VEuPathDB" id="ToxoDB:TGDOM2_211440"/>
<feature type="compositionally biased region" description="Basic residues" evidence="2">
    <location>
        <begin position="606"/>
        <end position="616"/>
    </location>
</feature>
<feature type="compositionally biased region" description="Basic and acidic residues" evidence="2">
    <location>
        <begin position="49"/>
        <end position="61"/>
    </location>
</feature>
<comment type="caution">
    <text evidence="4">The sequence shown here is derived from an EMBL/GenBank/DDBJ whole genome shotgun (WGS) entry which is preliminary data.</text>
</comment>
<accession>A0A086JEN5</accession>
<dbReference type="OrthoDB" id="333533at2759"/>
<name>A0A086JEN5_TOXGO</name>